<gene>
    <name evidence="1" type="ORF">DSAG12_01573</name>
</gene>
<sequence>MNEELKSNKNVLQRIFLGLSSFQILAMFRRGLFYTYLSLYLRFFLNLSVTATTLFATIPMILSVVAQNFVWGPLTDKIQKRRIFIVIGELSAGIGIVIVYFVHNTFADLQLAGYFVIIGLSIIEFFWSMSNIAWSALVSDIFSPKKRSKAMGRLTSLGGIGQIVGVLIGGVFYDGYGLKYDGYGFKEGPLFFIAAAIMITSIIPILFLVPEGGAKRSWNNPEIKNNFSSGESTNSPEFSYVVFLSYIAALFIINVGRNSIAIPFSQYLVLESGFAVDPLTLGFISNTRGIAIILIGFIAGKLTNKVGLRKTLVISSFFAVIYLIIIALTTSLGLMYVGRFIWGAAEVLIMTSSYALASLLIPQEKRGRLFGVYNATFFLSWGIGSTFVIGPLIDRLIADGIPENNAYKFAFLISAIITLGGLIMLFFAIFIERKRGKNNGDQKKNIPKKLQD</sequence>
<dbReference type="InterPro" id="IPR036259">
    <property type="entry name" value="MFS_trans_sf"/>
</dbReference>
<dbReference type="InterPro" id="IPR011701">
    <property type="entry name" value="MFS"/>
</dbReference>
<reference evidence="1 2" key="1">
    <citation type="journal article" date="2020" name="Nature">
        <title>Isolation of an archaeon at the prokaryote-eukaryote interface.</title>
        <authorList>
            <person name="Imachi H."/>
            <person name="Nobu M.K."/>
            <person name="Nakahara N."/>
            <person name="Morono Y."/>
            <person name="Ogawara M."/>
            <person name="Takaki Y."/>
            <person name="Takano Y."/>
            <person name="Uematsu K."/>
            <person name="Ikuta T."/>
            <person name="Ito M."/>
            <person name="Matsui Y."/>
            <person name="Miyazaki M."/>
            <person name="Murata K."/>
            <person name="Saito Y."/>
            <person name="Sakai S."/>
            <person name="Song C."/>
            <person name="Tasumi E."/>
            <person name="Yamanaka Y."/>
            <person name="Yamaguchi T."/>
            <person name="Kamagata Y."/>
            <person name="Tamaki H."/>
            <person name="Takai K."/>
        </authorList>
    </citation>
    <scope>NUCLEOTIDE SEQUENCE [LARGE SCALE GENOMIC DNA]</scope>
    <source>
        <strain evidence="1 2">MK-D1</strain>
    </source>
</reference>
<dbReference type="GO" id="GO:0022857">
    <property type="term" value="F:transmembrane transporter activity"/>
    <property type="evidence" value="ECO:0007669"/>
    <property type="project" value="InterPro"/>
</dbReference>
<proteinExistence type="predicted"/>
<dbReference type="EMBL" id="CP042905">
    <property type="protein sequence ID" value="QEE15746.2"/>
    <property type="molecule type" value="Genomic_DNA"/>
</dbReference>
<name>A0A5B9DAW0_9ARCH</name>
<evidence type="ECO:0000313" key="2">
    <source>
        <dbReference type="Proteomes" id="UP000321408"/>
    </source>
</evidence>
<dbReference type="PANTHER" id="PTHR23526:SF4">
    <property type="entry name" value="INTEGRAL MEMBRANE TRANSPORT PROTEIN"/>
    <property type="match status" value="1"/>
</dbReference>
<dbReference type="AlphaFoldDB" id="A0A5B9DAW0"/>
<dbReference type="PROSITE" id="PS50850">
    <property type="entry name" value="MFS"/>
    <property type="match status" value="2"/>
</dbReference>
<dbReference type="Proteomes" id="UP000321408">
    <property type="component" value="Chromosome"/>
</dbReference>
<dbReference type="InterPro" id="IPR020846">
    <property type="entry name" value="MFS_dom"/>
</dbReference>
<organism evidence="1 2">
    <name type="scientific">Promethearchaeum syntrophicum</name>
    <dbReference type="NCBI Taxonomy" id="2594042"/>
    <lineage>
        <taxon>Archaea</taxon>
        <taxon>Promethearchaeati</taxon>
        <taxon>Promethearchaeota</taxon>
        <taxon>Promethearchaeia</taxon>
        <taxon>Promethearchaeales</taxon>
        <taxon>Promethearchaeaceae</taxon>
        <taxon>Promethearchaeum</taxon>
    </lineage>
</organism>
<reference evidence="1 2" key="2">
    <citation type="journal article" date="2024" name="Int. J. Syst. Evol. Microbiol.">
        <title>Promethearchaeum syntrophicum gen. nov., sp. nov., an anaerobic, obligately syntrophic archaeon, the first isolate of the lineage 'Asgard' archaea, and proposal of the new archaeal phylum Promethearchaeota phyl. nov. and kingdom Promethearchaeati regn. nov.</title>
        <authorList>
            <person name="Imachi H."/>
            <person name="Nobu M.K."/>
            <person name="Kato S."/>
            <person name="Takaki Y."/>
            <person name="Miyazaki M."/>
            <person name="Miyata M."/>
            <person name="Ogawara M."/>
            <person name="Saito Y."/>
            <person name="Sakai S."/>
            <person name="Tahara Y.O."/>
            <person name="Takano Y."/>
            <person name="Tasumi E."/>
            <person name="Uematsu K."/>
            <person name="Yoshimura T."/>
            <person name="Itoh T."/>
            <person name="Ohkuma M."/>
            <person name="Takai K."/>
        </authorList>
    </citation>
    <scope>NUCLEOTIDE SEQUENCE [LARGE SCALE GENOMIC DNA]</scope>
    <source>
        <strain evidence="1 2">MK-D1</strain>
    </source>
</reference>
<protein>
    <submittedName>
        <fullName evidence="1">MFS transporter</fullName>
    </submittedName>
</protein>
<dbReference type="SUPFAM" id="SSF103473">
    <property type="entry name" value="MFS general substrate transporter"/>
    <property type="match status" value="1"/>
</dbReference>
<dbReference type="Gene3D" id="1.20.1250.20">
    <property type="entry name" value="MFS general substrate transporter like domains"/>
    <property type="match status" value="2"/>
</dbReference>
<dbReference type="Pfam" id="PF07690">
    <property type="entry name" value="MFS_1"/>
    <property type="match status" value="1"/>
</dbReference>
<dbReference type="PANTHER" id="PTHR23526">
    <property type="entry name" value="INTEGRAL MEMBRANE TRANSPORT PROTEIN-RELATED"/>
    <property type="match status" value="1"/>
</dbReference>
<dbReference type="InterPro" id="IPR052528">
    <property type="entry name" value="Sugar_transport-like"/>
</dbReference>
<accession>A0A5B9DAW0</accession>
<dbReference type="KEGG" id="psyt:DSAG12_01573"/>
<evidence type="ECO:0000313" key="1">
    <source>
        <dbReference type="EMBL" id="QEE15746.2"/>
    </source>
</evidence>
<keyword evidence="2" id="KW-1185">Reference proteome</keyword>